<feature type="region of interest" description="Disordered" evidence="7">
    <location>
        <begin position="670"/>
        <end position="752"/>
    </location>
</feature>
<evidence type="ECO:0000256" key="3">
    <source>
        <dbReference type="ARBA" id="ARBA00023015"/>
    </source>
</evidence>
<keyword evidence="3" id="KW-0805">Transcription regulation</keyword>
<feature type="compositionally biased region" description="Low complexity" evidence="7">
    <location>
        <begin position="791"/>
        <end position="828"/>
    </location>
</feature>
<dbReference type="EMBL" id="JAEPRB010000008">
    <property type="protein sequence ID" value="KAG2227361.1"/>
    <property type="molecule type" value="Genomic_DNA"/>
</dbReference>
<keyword evidence="6" id="KW-0539">Nucleus</keyword>
<keyword evidence="2" id="KW-0862">Zinc</keyword>
<keyword evidence="10" id="KW-1185">Reference proteome</keyword>
<feature type="region of interest" description="Disordered" evidence="7">
    <location>
        <begin position="49"/>
        <end position="77"/>
    </location>
</feature>
<accession>A0A8H7VLR5</accession>
<keyword evidence="1" id="KW-0479">Metal-binding</keyword>
<keyword evidence="4" id="KW-0238">DNA-binding</keyword>
<gene>
    <name evidence="9" type="ORF">INT45_004316</name>
</gene>
<protein>
    <recommendedName>
        <fullName evidence="8">Xylanolytic transcriptional activator regulatory domain-containing protein</fullName>
    </recommendedName>
</protein>
<feature type="compositionally biased region" description="Low complexity" evidence="7">
    <location>
        <begin position="856"/>
        <end position="868"/>
    </location>
</feature>
<dbReference type="GO" id="GO:0006351">
    <property type="term" value="P:DNA-templated transcription"/>
    <property type="evidence" value="ECO:0007669"/>
    <property type="project" value="InterPro"/>
</dbReference>
<evidence type="ECO:0000256" key="6">
    <source>
        <dbReference type="ARBA" id="ARBA00023242"/>
    </source>
</evidence>
<dbReference type="GO" id="GO:0003677">
    <property type="term" value="F:DNA binding"/>
    <property type="evidence" value="ECO:0007669"/>
    <property type="project" value="UniProtKB-KW"/>
</dbReference>
<comment type="caution">
    <text evidence="9">The sequence shown here is derived from an EMBL/GenBank/DDBJ whole genome shotgun (WGS) entry which is preliminary data.</text>
</comment>
<dbReference type="PANTHER" id="PTHR31313:SF81">
    <property type="entry name" value="TY1 ENHANCER ACTIVATOR"/>
    <property type="match status" value="1"/>
</dbReference>
<evidence type="ECO:0000256" key="2">
    <source>
        <dbReference type="ARBA" id="ARBA00022833"/>
    </source>
</evidence>
<feature type="region of interest" description="Disordered" evidence="7">
    <location>
        <begin position="791"/>
        <end position="868"/>
    </location>
</feature>
<dbReference type="GO" id="GO:0008270">
    <property type="term" value="F:zinc ion binding"/>
    <property type="evidence" value="ECO:0007669"/>
    <property type="project" value="InterPro"/>
</dbReference>
<sequence>MHTNKDTTQFAPMKPLGFPSKELVSPAGRYMTKQFALWKRHLHANTGLGLNVKPFNGSSSKSKKSKSKNTTTATTTTQTIQQNDLLIQQQPQQQSSNRVEKWNIPKMSAYGQYIQQHYYSPTKMPGEPSHTLFPSTSSRIWPFTLLISLKEQDRLIDLYFEHIHTSMPLLDILTMKQQLANCRAKDKNCFLSPLFFYALFALASCYEEKSERIYSLSDQFMQQAIAYREASFGYPCIATVLALLLMVEYLQQKRQRSHASYAWLLAGEAIRMVTDLEMYRPCNVSPEPADQELVVRTFWAAFTTDRLMSLTYGRPFIFEEKDIGVALPKISAVEKANFPETEQYLKNFIFLIDVSKVVGRIIRFNYSVQSAQLRVASLHQEAMLSTLDSWTSTLIKDAKQCIPFADSKQQQFEKIKQLLLHTLLILLHQPYVDHSVPTNNGGPKRNGESRHSFDICSYSAIIVTQLAYDLSKEELEYMVKRSSILYTLITAMRVHLMNASYTTDQEWATNGEFSFLQSKTVIDRVIAMEREQRQEGHKEEEVSLLATTINLLTRHFYERPDPVLSSYANAQDHILKSAIDASTYILSLPPATPTSSPSFEQFLPDSSTTSSSSSSLSTGVPMHTLSLSSSSSSPGIMVMDGGGGGSSNTINNNNNDGFNIFNDHMNENQGDISFHRLPPPSLRASCKNNPNKHSKFIAFNPDNSATSSSGGNGGGSGAGKSSSNRLYTKEGKQRNKKRRPSPIRDEDTPMQQPEPLQQQFDFLQPPATTTTSPEVTAQYQKSTISENQIIQQQPSSFQQYSQQSEQQSEQHFQHFQTLHEQQQQQQQQQHHHQHYHHTHHHTHQGEQLQNPEQMYTSNNTNPTTTTTTASDLTFDAHEIQQILANPNLLIRASQAYQQSQGMEPTTQHMFFNPTVQMTLDDPITTAITNGLTNTTVTMATQMSGVNNNNNTLFNNSTLMNNPLTTTSMAYSVPNDENLHTYYFSP</sequence>
<dbReference type="Pfam" id="PF04082">
    <property type="entry name" value="Fungal_trans"/>
    <property type="match status" value="1"/>
</dbReference>
<evidence type="ECO:0000313" key="9">
    <source>
        <dbReference type="EMBL" id="KAG2227361.1"/>
    </source>
</evidence>
<feature type="domain" description="Xylanolytic transcriptional activator regulatory" evidence="8">
    <location>
        <begin position="262"/>
        <end position="334"/>
    </location>
</feature>
<dbReference type="Proteomes" id="UP000646827">
    <property type="component" value="Unassembled WGS sequence"/>
</dbReference>
<dbReference type="OrthoDB" id="4161332at2759"/>
<evidence type="ECO:0000256" key="1">
    <source>
        <dbReference type="ARBA" id="ARBA00022723"/>
    </source>
</evidence>
<name>A0A8H7VLR5_9FUNG</name>
<evidence type="ECO:0000256" key="4">
    <source>
        <dbReference type="ARBA" id="ARBA00023125"/>
    </source>
</evidence>
<organism evidence="9 10">
    <name type="scientific">Circinella minor</name>
    <dbReference type="NCBI Taxonomy" id="1195481"/>
    <lineage>
        <taxon>Eukaryota</taxon>
        <taxon>Fungi</taxon>
        <taxon>Fungi incertae sedis</taxon>
        <taxon>Mucoromycota</taxon>
        <taxon>Mucoromycotina</taxon>
        <taxon>Mucoromycetes</taxon>
        <taxon>Mucorales</taxon>
        <taxon>Lichtheimiaceae</taxon>
        <taxon>Circinella</taxon>
    </lineage>
</organism>
<evidence type="ECO:0000259" key="8">
    <source>
        <dbReference type="SMART" id="SM00906"/>
    </source>
</evidence>
<dbReference type="SMART" id="SM00906">
    <property type="entry name" value="Fungal_trans"/>
    <property type="match status" value="1"/>
</dbReference>
<evidence type="ECO:0000256" key="5">
    <source>
        <dbReference type="ARBA" id="ARBA00023163"/>
    </source>
</evidence>
<dbReference type="CDD" id="cd12148">
    <property type="entry name" value="fungal_TF_MHR"/>
    <property type="match status" value="1"/>
</dbReference>
<dbReference type="InterPro" id="IPR007219">
    <property type="entry name" value="XnlR_reg_dom"/>
</dbReference>
<feature type="region of interest" description="Disordered" evidence="7">
    <location>
        <begin position="595"/>
        <end position="651"/>
    </location>
</feature>
<dbReference type="InterPro" id="IPR051615">
    <property type="entry name" value="Transcr_Regulatory_Elem"/>
</dbReference>
<feature type="compositionally biased region" description="Low complexity" evidence="7">
    <location>
        <begin position="606"/>
        <end position="618"/>
    </location>
</feature>
<dbReference type="AlphaFoldDB" id="A0A8H7VLR5"/>
<dbReference type="PANTHER" id="PTHR31313">
    <property type="entry name" value="TY1 ENHANCER ACTIVATOR"/>
    <property type="match status" value="1"/>
</dbReference>
<keyword evidence="5" id="KW-0804">Transcription</keyword>
<feature type="compositionally biased region" description="Low complexity" evidence="7">
    <location>
        <begin position="68"/>
        <end position="77"/>
    </location>
</feature>
<reference evidence="9 10" key="1">
    <citation type="submission" date="2020-12" db="EMBL/GenBank/DDBJ databases">
        <title>Metabolic potential, ecology and presence of endohyphal bacteria is reflected in genomic diversity of Mucoromycotina.</title>
        <authorList>
            <person name="Muszewska A."/>
            <person name="Okrasinska A."/>
            <person name="Steczkiewicz K."/>
            <person name="Drgas O."/>
            <person name="Orlowska M."/>
            <person name="Perlinska-Lenart U."/>
            <person name="Aleksandrzak-Piekarczyk T."/>
            <person name="Szatraj K."/>
            <person name="Zielenkiewicz U."/>
            <person name="Pilsyk S."/>
            <person name="Malc E."/>
            <person name="Mieczkowski P."/>
            <person name="Kruszewska J.S."/>
            <person name="Biernat P."/>
            <person name="Pawlowska J."/>
        </authorList>
    </citation>
    <scope>NUCLEOTIDE SEQUENCE [LARGE SCALE GENOMIC DNA]</scope>
    <source>
        <strain evidence="9 10">CBS 142.35</strain>
    </source>
</reference>
<proteinExistence type="predicted"/>
<evidence type="ECO:0000256" key="7">
    <source>
        <dbReference type="SAM" id="MobiDB-lite"/>
    </source>
</evidence>
<feature type="compositionally biased region" description="Basic residues" evidence="7">
    <location>
        <begin position="829"/>
        <end position="842"/>
    </location>
</feature>
<evidence type="ECO:0000313" key="10">
    <source>
        <dbReference type="Proteomes" id="UP000646827"/>
    </source>
</evidence>